<keyword evidence="7" id="KW-0328">Glycosyltransferase</keyword>
<evidence type="ECO:0000256" key="15">
    <source>
        <dbReference type="ARBA" id="ARBA00034000"/>
    </source>
</evidence>
<organism evidence="21 22">
    <name type="scientific">Salicibibacter halophilus</name>
    <dbReference type="NCBI Taxonomy" id="2502791"/>
    <lineage>
        <taxon>Bacteria</taxon>
        <taxon>Bacillati</taxon>
        <taxon>Bacillota</taxon>
        <taxon>Bacilli</taxon>
        <taxon>Bacillales</taxon>
        <taxon>Bacillaceae</taxon>
        <taxon>Salicibibacter</taxon>
    </lineage>
</organism>
<evidence type="ECO:0000256" key="12">
    <source>
        <dbReference type="ARBA" id="ARBA00023136"/>
    </source>
</evidence>
<dbReference type="GO" id="GO:0071555">
    <property type="term" value="P:cell wall organization"/>
    <property type="evidence" value="ECO:0007669"/>
    <property type="project" value="UniProtKB-KW"/>
</dbReference>
<dbReference type="OrthoDB" id="9766909at2"/>
<evidence type="ECO:0000256" key="11">
    <source>
        <dbReference type="ARBA" id="ARBA00022984"/>
    </source>
</evidence>
<feature type="transmembrane region" description="Helical" evidence="18">
    <location>
        <begin position="64"/>
        <end position="90"/>
    </location>
</feature>
<evidence type="ECO:0000256" key="10">
    <source>
        <dbReference type="ARBA" id="ARBA00022960"/>
    </source>
</evidence>
<dbReference type="InterPro" id="IPR001264">
    <property type="entry name" value="Glyco_trans_51"/>
</dbReference>
<keyword evidence="14" id="KW-0961">Cell wall biogenesis/degradation</keyword>
<dbReference type="Pfam" id="PF00905">
    <property type="entry name" value="Transpeptidase"/>
    <property type="match status" value="1"/>
</dbReference>
<evidence type="ECO:0000256" key="6">
    <source>
        <dbReference type="ARBA" id="ARBA00022670"/>
    </source>
</evidence>
<keyword evidence="13" id="KW-0511">Multifunctional enzyme</keyword>
<comment type="catalytic activity">
    <reaction evidence="16">
        <text>[GlcNAc-(1-&gt;4)-Mur2Ac(oyl-L-Ala-gamma-D-Glu-L-Lys-D-Ala-D-Ala)](n)-di-trans,octa-cis-undecaprenyl diphosphate + beta-D-GlcNAc-(1-&gt;4)-Mur2Ac(oyl-L-Ala-gamma-D-Glu-L-Lys-D-Ala-D-Ala)-di-trans,octa-cis-undecaprenyl diphosphate = [GlcNAc-(1-&gt;4)-Mur2Ac(oyl-L-Ala-gamma-D-Glu-L-Lys-D-Ala-D-Ala)](n+1)-di-trans,octa-cis-undecaprenyl diphosphate + di-trans,octa-cis-undecaprenyl diphosphate + H(+)</text>
        <dbReference type="Rhea" id="RHEA:23708"/>
        <dbReference type="Rhea" id="RHEA-COMP:9602"/>
        <dbReference type="Rhea" id="RHEA-COMP:9603"/>
        <dbReference type="ChEBI" id="CHEBI:15378"/>
        <dbReference type="ChEBI" id="CHEBI:58405"/>
        <dbReference type="ChEBI" id="CHEBI:60033"/>
        <dbReference type="ChEBI" id="CHEBI:78435"/>
        <dbReference type="EC" id="2.4.99.28"/>
    </reaction>
</comment>
<name>A0A514LMM3_9BACI</name>
<evidence type="ECO:0000256" key="8">
    <source>
        <dbReference type="ARBA" id="ARBA00022679"/>
    </source>
</evidence>
<keyword evidence="11" id="KW-0573">Peptidoglycan synthesis</keyword>
<dbReference type="GO" id="GO:0006508">
    <property type="term" value="P:proteolysis"/>
    <property type="evidence" value="ECO:0007669"/>
    <property type="project" value="UniProtKB-KW"/>
</dbReference>
<dbReference type="InterPro" id="IPR050396">
    <property type="entry name" value="Glycosyltr_51/Transpeptidase"/>
</dbReference>
<feature type="domain" description="Glycosyl transferase family 51" evidence="20">
    <location>
        <begin position="108"/>
        <end position="284"/>
    </location>
</feature>
<keyword evidence="18" id="KW-1133">Transmembrane helix</keyword>
<proteinExistence type="inferred from homology"/>
<dbReference type="GO" id="GO:0005886">
    <property type="term" value="C:plasma membrane"/>
    <property type="evidence" value="ECO:0007669"/>
    <property type="project" value="UniProtKB-SubCell"/>
</dbReference>
<sequence>MFNQYSNPFRILLSPIKKFSSQRLISDQKTDTANRLIYPFIDEVLAVQTATRRPYKRKRNKWHVLFRLTLGMGIIGALGLLVIFGIAYALGPPPMEESQSTTIYSDDGEVVNEQHQGQAREWTDLEDISPHVVDAFIAVEDRKFFDHHGFDYTRIGAAVLNNIQSMSMSQGASTITQQYARNLFLNHDKTWDRKIREALYALRLEWHVPKEEILEGYVNTINFGHGAYGIEQAAQMYFDTSASELNAAQSALVAGLPRGPSYYSPYVYPDRAENRQQMILDMMHEQGELDTAEYEEALEHDLTYEAAEEEELETTAPYFQDTVERELVERYDLDPEVLEAGGLNIYTTIDPELQEITERYVEAELPKDDPLQGAAVSVDPRTGDVKAMVGGKNYSESPFNRAVDAQRPSGSAFKPFLYYAALENGFTAATPLKSEPTSFPNPHGDGSYEPGNFNDIYAEDFITLAQAMAYSDNIYAVKTNVFQEPETLVETAEAAGIESPLSANLSLALGTSEVNVLELTKAYSPFANGGEQVEHRLVERVEDHEGNVLLETDPEKQQVFEPELAYITTDLMKQMFAPSMNDHVAVTGHSIAHLLQRPAAGKSGSTPSDSWMVGFTPELVTGVWVGYDDNTELDHGEHGQIAKRIWVNALESGLDGHLKQDFSTPEGVEEVGIDLETGLLADDACGESYTVAFLEDTEPEESCTAYLNDEEAEEDAREERKEKESEKLMDRLKRWFSSDETEL</sequence>
<keyword evidence="12 18" id="KW-0472">Membrane</keyword>
<evidence type="ECO:0000256" key="18">
    <source>
        <dbReference type="SAM" id="Phobius"/>
    </source>
</evidence>
<dbReference type="GO" id="GO:0008360">
    <property type="term" value="P:regulation of cell shape"/>
    <property type="evidence" value="ECO:0007669"/>
    <property type="project" value="UniProtKB-KW"/>
</dbReference>
<evidence type="ECO:0000256" key="3">
    <source>
        <dbReference type="ARBA" id="ARBA00007739"/>
    </source>
</evidence>
<evidence type="ECO:0000256" key="9">
    <source>
        <dbReference type="ARBA" id="ARBA00022801"/>
    </source>
</evidence>
<dbReference type="GO" id="GO:0008658">
    <property type="term" value="F:penicillin binding"/>
    <property type="evidence" value="ECO:0007669"/>
    <property type="project" value="InterPro"/>
</dbReference>
<evidence type="ECO:0000256" key="13">
    <source>
        <dbReference type="ARBA" id="ARBA00023268"/>
    </source>
</evidence>
<dbReference type="Gene3D" id="1.10.3810.10">
    <property type="entry name" value="Biosynthetic peptidoglycan transglycosylase-like"/>
    <property type="match status" value="1"/>
</dbReference>
<comment type="catalytic activity">
    <reaction evidence="15">
        <text>Preferential cleavage: (Ac)2-L-Lys-D-Ala-|-D-Ala. Also transpeptidation of peptidyl-alanyl moieties that are N-acyl substituents of D-alanine.</text>
        <dbReference type="EC" id="3.4.16.4"/>
    </reaction>
</comment>
<dbReference type="EMBL" id="CP035485">
    <property type="protein sequence ID" value="QDI93110.1"/>
    <property type="molecule type" value="Genomic_DNA"/>
</dbReference>
<protein>
    <submittedName>
        <fullName evidence="21">Penicillin-binding protein</fullName>
    </submittedName>
</protein>
<dbReference type="InterPro" id="IPR023346">
    <property type="entry name" value="Lysozyme-like_dom_sf"/>
</dbReference>
<evidence type="ECO:0000256" key="17">
    <source>
        <dbReference type="SAM" id="MobiDB-lite"/>
    </source>
</evidence>
<dbReference type="PANTHER" id="PTHR32282">
    <property type="entry name" value="BINDING PROTEIN TRANSPEPTIDASE, PUTATIVE-RELATED"/>
    <property type="match status" value="1"/>
</dbReference>
<accession>A0A514LMM3</accession>
<dbReference type="Pfam" id="PF00912">
    <property type="entry name" value="Transgly"/>
    <property type="match status" value="1"/>
</dbReference>
<evidence type="ECO:0000313" key="22">
    <source>
        <dbReference type="Proteomes" id="UP000319756"/>
    </source>
</evidence>
<comment type="similarity">
    <text evidence="2">In the C-terminal section; belongs to the transpeptidase family.</text>
</comment>
<keyword evidence="10" id="KW-0133">Cell shape</keyword>
<dbReference type="SUPFAM" id="SSF53955">
    <property type="entry name" value="Lysozyme-like"/>
    <property type="match status" value="1"/>
</dbReference>
<evidence type="ECO:0000313" key="21">
    <source>
        <dbReference type="EMBL" id="QDI93110.1"/>
    </source>
</evidence>
<reference evidence="22" key="1">
    <citation type="submission" date="2019-01" db="EMBL/GenBank/DDBJ databases">
        <title>Genomic analysis of Salicibibacter sp. NKC3-5.</title>
        <authorList>
            <person name="Oh Y.J."/>
        </authorList>
    </citation>
    <scope>NUCLEOTIDE SEQUENCE [LARGE SCALE GENOMIC DNA]</scope>
    <source>
        <strain evidence="22">NKC3-5</strain>
    </source>
</reference>
<dbReference type="GO" id="GO:0008955">
    <property type="term" value="F:peptidoglycan glycosyltransferase activity"/>
    <property type="evidence" value="ECO:0007669"/>
    <property type="project" value="UniProtKB-EC"/>
</dbReference>
<dbReference type="Proteomes" id="UP000319756">
    <property type="component" value="Chromosome"/>
</dbReference>
<dbReference type="KEGG" id="sale:EPH95_11405"/>
<dbReference type="InterPro" id="IPR012338">
    <property type="entry name" value="Beta-lactam/transpept-like"/>
</dbReference>
<dbReference type="InterPro" id="IPR036950">
    <property type="entry name" value="PBP_transglycosylase"/>
</dbReference>
<comment type="similarity">
    <text evidence="3">In the N-terminal section; belongs to the glycosyltransferase 51 family.</text>
</comment>
<keyword evidence="8" id="KW-0808">Transferase</keyword>
<dbReference type="GO" id="GO:0009252">
    <property type="term" value="P:peptidoglycan biosynthetic process"/>
    <property type="evidence" value="ECO:0007669"/>
    <property type="project" value="UniProtKB-KW"/>
</dbReference>
<gene>
    <name evidence="21" type="ORF">EPH95_11405</name>
</gene>
<keyword evidence="18" id="KW-0812">Transmembrane</keyword>
<keyword evidence="22" id="KW-1185">Reference proteome</keyword>
<dbReference type="SUPFAM" id="SSF56601">
    <property type="entry name" value="beta-lactamase/transpeptidase-like"/>
    <property type="match status" value="1"/>
</dbReference>
<evidence type="ECO:0000256" key="1">
    <source>
        <dbReference type="ARBA" id="ARBA00004236"/>
    </source>
</evidence>
<dbReference type="NCBIfam" id="TIGR02074">
    <property type="entry name" value="PBP_1a_fam"/>
    <property type="match status" value="1"/>
</dbReference>
<dbReference type="GO" id="GO:0030288">
    <property type="term" value="C:outer membrane-bounded periplasmic space"/>
    <property type="evidence" value="ECO:0007669"/>
    <property type="project" value="TreeGrafter"/>
</dbReference>
<dbReference type="AlphaFoldDB" id="A0A514LMM3"/>
<dbReference type="PANTHER" id="PTHR32282:SF11">
    <property type="entry name" value="PENICILLIN-BINDING PROTEIN 1B"/>
    <property type="match status" value="1"/>
</dbReference>
<evidence type="ECO:0000259" key="20">
    <source>
        <dbReference type="Pfam" id="PF00912"/>
    </source>
</evidence>
<keyword evidence="4" id="KW-1003">Cell membrane</keyword>
<evidence type="ECO:0000256" key="4">
    <source>
        <dbReference type="ARBA" id="ARBA00022475"/>
    </source>
</evidence>
<evidence type="ECO:0000256" key="2">
    <source>
        <dbReference type="ARBA" id="ARBA00007090"/>
    </source>
</evidence>
<evidence type="ECO:0000256" key="14">
    <source>
        <dbReference type="ARBA" id="ARBA00023316"/>
    </source>
</evidence>
<evidence type="ECO:0000256" key="7">
    <source>
        <dbReference type="ARBA" id="ARBA00022676"/>
    </source>
</evidence>
<feature type="domain" description="Penicillin-binding protein transpeptidase" evidence="19">
    <location>
        <begin position="373"/>
        <end position="621"/>
    </location>
</feature>
<keyword evidence="9" id="KW-0378">Hydrolase</keyword>
<dbReference type="Gene3D" id="3.40.710.10">
    <property type="entry name" value="DD-peptidase/beta-lactamase superfamily"/>
    <property type="match status" value="1"/>
</dbReference>
<dbReference type="FunFam" id="1.10.3810.10:FF:000001">
    <property type="entry name" value="Penicillin-binding protein 1A"/>
    <property type="match status" value="1"/>
</dbReference>
<comment type="subcellular location">
    <subcellularLocation>
        <location evidence="1">Cell membrane</location>
    </subcellularLocation>
</comment>
<keyword evidence="5" id="KW-0121">Carboxypeptidase</keyword>
<dbReference type="InterPro" id="IPR001460">
    <property type="entry name" value="PCN-bd_Tpept"/>
</dbReference>
<keyword evidence="6" id="KW-0645">Protease</keyword>
<evidence type="ECO:0000256" key="5">
    <source>
        <dbReference type="ARBA" id="ARBA00022645"/>
    </source>
</evidence>
<evidence type="ECO:0000256" key="16">
    <source>
        <dbReference type="ARBA" id="ARBA00049902"/>
    </source>
</evidence>
<feature type="compositionally biased region" description="Basic and acidic residues" evidence="17">
    <location>
        <begin position="717"/>
        <end position="727"/>
    </location>
</feature>
<feature type="region of interest" description="Disordered" evidence="17">
    <location>
        <begin position="707"/>
        <end position="727"/>
    </location>
</feature>
<dbReference type="GO" id="GO:0009002">
    <property type="term" value="F:serine-type D-Ala-D-Ala carboxypeptidase activity"/>
    <property type="evidence" value="ECO:0007669"/>
    <property type="project" value="UniProtKB-EC"/>
</dbReference>
<evidence type="ECO:0000259" key="19">
    <source>
        <dbReference type="Pfam" id="PF00905"/>
    </source>
</evidence>